<dbReference type="PROSITE" id="PS01125">
    <property type="entry name" value="ROK"/>
    <property type="match status" value="1"/>
</dbReference>
<dbReference type="InterPro" id="IPR049874">
    <property type="entry name" value="ROK_cs"/>
</dbReference>
<keyword evidence="2" id="KW-0808">Transferase</keyword>
<dbReference type="Gene3D" id="1.10.10.10">
    <property type="entry name" value="Winged helix-like DNA-binding domain superfamily/Winged helix DNA-binding domain"/>
    <property type="match status" value="1"/>
</dbReference>
<dbReference type="GO" id="GO:0016301">
    <property type="term" value="F:kinase activity"/>
    <property type="evidence" value="ECO:0007669"/>
    <property type="project" value="UniProtKB-KW"/>
</dbReference>
<comment type="similarity">
    <text evidence="1">Belongs to the ROK (NagC/XylR) family.</text>
</comment>
<dbReference type="SUPFAM" id="SSF53067">
    <property type="entry name" value="Actin-like ATPase domain"/>
    <property type="match status" value="1"/>
</dbReference>
<keyword evidence="2" id="KW-0418">Kinase</keyword>
<evidence type="ECO:0000313" key="2">
    <source>
        <dbReference type="EMBL" id="PVG83914.1"/>
    </source>
</evidence>
<dbReference type="InterPro" id="IPR000600">
    <property type="entry name" value="ROK"/>
</dbReference>
<dbReference type="AlphaFoldDB" id="A0A2T8FDX3"/>
<dbReference type="SUPFAM" id="SSF46785">
    <property type="entry name" value="Winged helix' DNA-binding domain"/>
    <property type="match status" value="1"/>
</dbReference>
<dbReference type="InterPro" id="IPR043129">
    <property type="entry name" value="ATPase_NBD"/>
</dbReference>
<dbReference type="InterPro" id="IPR036390">
    <property type="entry name" value="WH_DNA-bd_sf"/>
</dbReference>
<sequence>MPTGPGDVFDLVRSGRATTRGEILDATGLSRMTVAQRVDALLGEGLIVEGPTAAATGGRRPRRLEFNVEHSRVLTVTVDTQHSRIALTDLGGHILAEDEVQVAVASGPSTTLAATAEAAERLLKETDTDPSSVCGLGMSLPCPVDPATGRPSQPPMMPGWDGYPIAEHLQGSLPGVPVLTSNDADAAAVGEHAADFPTARALCLVKVDTGIGTGIVIDGRVYRGADGGSGDIGHARLREQPGEVCQCGAMDCLAALAGGRAVARKLTELGIPARSGHDVGELLAHGDPTAARLTQEAGRLIGEVMATVVCVLNPEVVVVGGALASAPLLAGIRESLYRLTLPRATRHLTLQLGSLGSEAAIVGLARLVVDDRFSVDAVNARFAAVAPTR</sequence>
<dbReference type="PANTHER" id="PTHR18964">
    <property type="entry name" value="ROK (REPRESSOR, ORF, KINASE) FAMILY"/>
    <property type="match status" value="1"/>
</dbReference>
<dbReference type="Proteomes" id="UP000246018">
    <property type="component" value="Unassembled WGS sequence"/>
</dbReference>
<dbReference type="PANTHER" id="PTHR18964:SF173">
    <property type="entry name" value="GLUCOKINASE"/>
    <property type="match status" value="1"/>
</dbReference>
<reference evidence="2 3" key="1">
    <citation type="submission" date="2018-04" db="EMBL/GenBank/DDBJ databases">
        <title>Genome of Nocardioides gansuensis WSJ-1.</title>
        <authorList>
            <person name="Wu S."/>
            <person name="Wang G."/>
        </authorList>
    </citation>
    <scope>NUCLEOTIDE SEQUENCE [LARGE SCALE GENOMIC DNA]</scope>
    <source>
        <strain evidence="2 3">WSJ-1</strain>
    </source>
</reference>
<organism evidence="2 3">
    <name type="scientific">Nocardioides gansuensis</name>
    <dbReference type="NCBI Taxonomy" id="2138300"/>
    <lineage>
        <taxon>Bacteria</taxon>
        <taxon>Bacillati</taxon>
        <taxon>Actinomycetota</taxon>
        <taxon>Actinomycetes</taxon>
        <taxon>Propionibacteriales</taxon>
        <taxon>Nocardioidaceae</taxon>
        <taxon>Nocardioides</taxon>
    </lineage>
</organism>
<gene>
    <name evidence="2" type="ORF">DDE18_06385</name>
</gene>
<proteinExistence type="inferred from homology"/>
<evidence type="ECO:0000313" key="3">
    <source>
        <dbReference type="Proteomes" id="UP000246018"/>
    </source>
</evidence>
<dbReference type="RefSeq" id="WP_116571388.1">
    <property type="nucleotide sequence ID" value="NZ_QDGZ01000002.1"/>
</dbReference>
<evidence type="ECO:0000256" key="1">
    <source>
        <dbReference type="ARBA" id="ARBA00006479"/>
    </source>
</evidence>
<comment type="caution">
    <text evidence="2">The sequence shown here is derived from an EMBL/GenBank/DDBJ whole genome shotgun (WGS) entry which is preliminary data.</text>
</comment>
<name>A0A2T8FDX3_9ACTN</name>
<dbReference type="EMBL" id="QDGZ01000002">
    <property type="protein sequence ID" value="PVG83914.1"/>
    <property type="molecule type" value="Genomic_DNA"/>
</dbReference>
<dbReference type="InterPro" id="IPR036388">
    <property type="entry name" value="WH-like_DNA-bd_sf"/>
</dbReference>
<dbReference type="Pfam" id="PF00480">
    <property type="entry name" value="ROK"/>
    <property type="match status" value="1"/>
</dbReference>
<dbReference type="OrthoDB" id="3189808at2"/>
<accession>A0A2T8FDX3</accession>
<keyword evidence="3" id="KW-1185">Reference proteome</keyword>
<protein>
    <submittedName>
        <fullName evidence="2">Sugar kinase</fullName>
    </submittedName>
</protein>
<dbReference type="Gene3D" id="3.30.420.40">
    <property type="match status" value="2"/>
</dbReference>